<gene>
    <name evidence="3" type="ORF">AVEN_12027_1</name>
</gene>
<dbReference type="Proteomes" id="UP000499080">
    <property type="component" value="Unassembled WGS sequence"/>
</dbReference>
<dbReference type="InterPro" id="IPR001969">
    <property type="entry name" value="Aspartic_peptidase_AS"/>
</dbReference>
<dbReference type="InterPro" id="IPR021109">
    <property type="entry name" value="Peptidase_aspartic_dom_sf"/>
</dbReference>
<dbReference type="GO" id="GO:0006508">
    <property type="term" value="P:proteolysis"/>
    <property type="evidence" value="ECO:0007669"/>
    <property type="project" value="InterPro"/>
</dbReference>
<name>A0A4Y2HFI1_ARAVE</name>
<evidence type="ECO:0000259" key="2">
    <source>
        <dbReference type="PROSITE" id="PS50175"/>
    </source>
</evidence>
<keyword evidence="1" id="KW-0378">Hydrolase</keyword>
<dbReference type="PROSITE" id="PS50175">
    <property type="entry name" value="ASP_PROT_RETROV"/>
    <property type="match status" value="1"/>
</dbReference>
<proteinExistence type="predicted"/>
<dbReference type="SUPFAM" id="SSF50630">
    <property type="entry name" value="Acid proteases"/>
    <property type="match status" value="1"/>
</dbReference>
<evidence type="ECO:0000256" key="1">
    <source>
        <dbReference type="ARBA" id="ARBA00022801"/>
    </source>
</evidence>
<dbReference type="PROSITE" id="PS00141">
    <property type="entry name" value="ASP_PROTEASE"/>
    <property type="match status" value="1"/>
</dbReference>
<evidence type="ECO:0000313" key="3">
    <source>
        <dbReference type="EMBL" id="GBM64063.1"/>
    </source>
</evidence>
<reference evidence="3 4" key="1">
    <citation type="journal article" date="2019" name="Sci. Rep.">
        <title>Orb-weaving spider Araneus ventricosus genome elucidates the spidroin gene catalogue.</title>
        <authorList>
            <person name="Kono N."/>
            <person name="Nakamura H."/>
            <person name="Ohtoshi R."/>
            <person name="Moran D.A.P."/>
            <person name="Shinohara A."/>
            <person name="Yoshida Y."/>
            <person name="Fujiwara M."/>
            <person name="Mori M."/>
            <person name="Tomita M."/>
            <person name="Arakawa K."/>
        </authorList>
    </citation>
    <scope>NUCLEOTIDE SEQUENCE [LARGE SCALE GENOMIC DNA]</scope>
</reference>
<comment type="caution">
    <text evidence="3">The sequence shown here is derived from an EMBL/GenBank/DDBJ whole genome shotgun (WGS) entry which is preliminary data.</text>
</comment>
<keyword evidence="4" id="KW-1185">Reference proteome</keyword>
<dbReference type="EMBL" id="BGPR01181506">
    <property type="protein sequence ID" value="GBM64063.1"/>
    <property type="molecule type" value="Genomic_DNA"/>
</dbReference>
<accession>A0A4Y2HFI1</accession>
<evidence type="ECO:0000313" key="4">
    <source>
        <dbReference type="Proteomes" id="UP000499080"/>
    </source>
</evidence>
<dbReference type="GO" id="GO:0004190">
    <property type="term" value="F:aspartic-type endopeptidase activity"/>
    <property type="evidence" value="ECO:0007669"/>
    <property type="project" value="InterPro"/>
</dbReference>
<sequence>MLSGEISTSLQLESKTTRKSGKLKSAVSSATNSAAENEKECRKFRLFVRDRRSNLRFLVDSGADVSIIPVTSQNKKKAEYLLYAANGTEISTYGIKMLNLDLGLRRDLQFPFIIADVTKGDITAISNDNVISTLNKSIKISNLLLKYPEISRPNLVPKEIKHDVKHFIETNGQPIHAYARQLDPK</sequence>
<feature type="domain" description="Peptidase A2" evidence="2">
    <location>
        <begin position="55"/>
        <end position="69"/>
    </location>
</feature>
<dbReference type="InterPro" id="IPR001995">
    <property type="entry name" value="Peptidase_A2_cat"/>
</dbReference>
<organism evidence="3 4">
    <name type="scientific">Araneus ventricosus</name>
    <name type="common">Orbweaver spider</name>
    <name type="synonym">Epeira ventricosa</name>
    <dbReference type="NCBI Taxonomy" id="182803"/>
    <lineage>
        <taxon>Eukaryota</taxon>
        <taxon>Metazoa</taxon>
        <taxon>Ecdysozoa</taxon>
        <taxon>Arthropoda</taxon>
        <taxon>Chelicerata</taxon>
        <taxon>Arachnida</taxon>
        <taxon>Araneae</taxon>
        <taxon>Araneomorphae</taxon>
        <taxon>Entelegynae</taxon>
        <taxon>Araneoidea</taxon>
        <taxon>Araneidae</taxon>
        <taxon>Araneus</taxon>
    </lineage>
</organism>
<dbReference type="AlphaFoldDB" id="A0A4Y2HFI1"/>
<dbReference type="OrthoDB" id="6431413at2759"/>
<protein>
    <recommendedName>
        <fullName evidence="2">Peptidase A2 domain-containing protein</fullName>
    </recommendedName>
</protein>